<evidence type="ECO:0000313" key="1">
    <source>
        <dbReference type="EMBL" id="KAF5738241.1"/>
    </source>
</evidence>
<sequence>MGNLTSFMGKGMPSTLMVDIVTGALYNPFVEKDIKKFEDFHTAILDIFNNFNSAVPGKHYDVPSHKEVEDFFKKWKAATEPEKKKVFTDFMKESVKPSKLDDSTMITGIVTPAAVMAAKKASENVPQLKIIKVIPDVIFVPSATVLALIFTKVTKGMFLGNIASASG</sequence>
<dbReference type="EMBL" id="JAAARO010000013">
    <property type="protein sequence ID" value="KAF5738241.1"/>
    <property type="molecule type" value="Genomic_DNA"/>
</dbReference>
<proteinExistence type="predicted"/>
<accession>A0A7J7CVY5</accession>
<evidence type="ECO:0008006" key="3">
    <source>
        <dbReference type="Google" id="ProtNLM"/>
    </source>
</evidence>
<dbReference type="PANTHER" id="PTHR37754:SF1">
    <property type="entry name" value="CALCIUM ION-BINDING PROTEIN"/>
    <property type="match status" value="1"/>
</dbReference>
<dbReference type="Proteomes" id="UP000593562">
    <property type="component" value="Unassembled WGS sequence"/>
</dbReference>
<dbReference type="AlphaFoldDB" id="A0A7J7CVY5"/>
<dbReference type="OrthoDB" id="1868634at2759"/>
<name>A0A7J7CVY5_TRIWF</name>
<dbReference type="InParanoid" id="A0A7J7CVY5"/>
<evidence type="ECO:0000313" key="2">
    <source>
        <dbReference type="Proteomes" id="UP000593562"/>
    </source>
</evidence>
<organism evidence="1 2">
    <name type="scientific">Tripterygium wilfordii</name>
    <name type="common">Thunder God vine</name>
    <dbReference type="NCBI Taxonomy" id="458696"/>
    <lineage>
        <taxon>Eukaryota</taxon>
        <taxon>Viridiplantae</taxon>
        <taxon>Streptophyta</taxon>
        <taxon>Embryophyta</taxon>
        <taxon>Tracheophyta</taxon>
        <taxon>Spermatophyta</taxon>
        <taxon>Magnoliopsida</taxon>
        <taxon>eudicotyledons</taxon>
        <taxon>Gunneridae</taxon>
        <taxon>Pentapetalae</taxon>
        <taxon>rosids</taxon>
        <taxon>fabids</taxon>
        <taxon>Celastrales</taxon>
        <taxon>Celastraceae</taxon>
        <taxon>Tripterygium</taxon>
    </lineage>
</organism>
<dbReference type="PANTHER" id="PTHR37754">
    <property type="entry name" value="CALCIUM ION-BINDING PROTEIN"/>
    <property type="match status" value="1"/>
</dbReference>
<dbReference type="FunCoup" id="A0A7J7CVY5">
    <property type="interactions" value="45"/>
</dbReference>
<comment type="caution">
    <text evidence="1">The sequence shown here is derived from an EMBL/GenBank/DDBJ whole genome shotgun (WGS) entry which is preliminary data.</text>
</comment>
<protein>
    <recommendedName>
        <fullName evidence="3">Calcium ion binding protein</fullName>
    </recommendedName>
</protein>
<keyword evidence="2" id="KW-1185">Reference proteome</keyword>
<reference evidence="1 2" key="1">
    <citation type="journal article" date="2020" name="Nat. Commun.">
        <title>Genome of Tripterygium wilfordii and identification of cytochrome P450 involved in triptolide biosynthesis.</title>
        <authorList>
            <person name="Tu L."/>
            <person name="Su P."/>
            <person name="Zhang Z."/>
            <person name="Gao L."/>
            <person name="Wang J."/>
            <person name="Hu T."/>
            <person name="Zhou J."/>
            <person name="Zhang Y."/>
            <person name="Zhao Y."/>
            <person name="Liu Y."/>
            <person name="Song Y."/>
            <person name="Tong Y."/>
            <person name="Lu Y."/>
            <person name="Yang J."/>
            <person name="Xu C."/>
            <person name="Jia M."/>
            <person name="Peters R.J."/>
            <person name="Huang L."/>
            <person name="Gao W."/>
        </authorList>
    </citation>
    <scope>NUCLEOTIDE SEQUENCE [LARGE SCALE GENOMIC DNA]</scope>
    <source>
        <strain evidence="2">cv. XIE 37</strain>
        <tissue evidence="1">Leaf</tissue>
    </source>
</reference>
<gene>
    <name evidence="1" type="ORF">HS088_TW13G01137</name>
</gene>